<feature type="transmembrane region" description="Helical" evidence="1">
    <location>
        <begin position="12"/>
        <end position="31"/>
    </location>
</feature>
<proteinExistence type="predicted"/>
<keyword evidence="1" id="KW-0812">Transmembrane</keyword>
<comment type="caution">
    <text evidence="2">The sequence shown here is derived from an EMBL/GenBank/DDBJ whole genome shotgun (WGS) entry which is preliminary data.</text>
</comment>
<accession>A0ABR3B2R6</accession>
<gene>
    <name evidence="2" type="ORF">J3Q64DRAFT_1739966</name>
</gene>
<dbReference type="EMBL" id="JBCLYO010000008">
    <property type="protein sequence ID" value="KAL0086440.1"/>
    <property type="molecule type" value="Genomic_DNA"/>
</dbReference>
<protein>
    <submittedName>
        <fullName evidence="2">Uncharacterized protein</fullName>
    </submittedName>
</protein>
<dbReference type="Proteomes" id="UP001448207">
    <property type="component" value="Unassembled WGS sequence"/>
</dbReference>
<feature type="transmembrane region" description="Helical" evidence="1">
    <location>
        <begin position="99"/>
        <end position="119"/>
    </location>
</feature>
<feature type="transmembrane region" description="Helical" evidence="1">
    <location>
        <begin position="164"/>
        <end position="181"/>
    </location>
</feature>
<name>A0ABR3B2R6_PHYBL</name>
<evidence type="ECO:0000256" key="1">
    <source>
        <dbReference type="SAM" id="Phobius"/>
    </source>
</evidence>
<sequence length="258" mass="29133">MANLDIKIKVSNTLATLILIVTQGFSYSSWFLGHTPGFQPRDFAIILAGVLELLLIGLSIYQWTPKAPKDVLEAISYWYLLISVLNASASLLWLFHLDLFAFISLLWQLAALLFIYHRLRDYPPRNQTDLAFLNAPFSIYTAYTLFVTLWQIFQLSDSTKGHALAHIAILVAIGFVALHLVDYSHRKDWVWALTTAWILLGAAVFLTETAHTTALVIVGILISAVARTLIPDWLDRVNNRFGRWTNQLGERTPLLSGH</sequence>
<organism evidence="2 3">
    <name type="scientific">Phycomyces blakesleeanus</name>
    <dbReference type="NCBI Taxonomy" id="4837"/>
    <lineage>
        <taxon>Eukaryota</taxon>
        <taxon>Fungi</taxon>
        <taxon>Fungi incertae sedis</taxon>
        <taxon>Mucoromycota</taxon>
        <taxon>Mucoromycotina</taxon>
        <taxon>Mucoromycetes</taxon>
        <taxon>Mucorales</taxon>
        <taxon>Phycomycetaceae</taxon>
        <taxon>Phycomyces</taxon>
    </lineage>
</organism>
<keyword evidence="1" id="KW-1133">Transmembrane helix</keyword>
<keyword evidence="3" id="KW-1185">Reference proteome</keyword>
<reference evidence="2 3" key="1">
    <citation type="submission" date="2024-04" db="EMBL/GenBank/DDBJ databases">
        <title>Symmetric and asymmetric DNA N6-adenine methylation regulates different biological responses in Mucorales.</title>
        <authorList>
            <consortium name="Lawrence Berkeley National Laboratory"/>
            <person name="Lax C."/>
            <person name="Mondo S.J."/>
            <person name="Osorio-Concepcion M."/>
            <person name="Muszewska A."/>
            <person name="Corrochano-Luque M."/>
            <person name="Gutierrez G."/>
            <person name="Riley R."/>
            <person name="Lipzen A."/>
            <person name="Guo J."/>
            <person name="Hundley H."/>
            <person name="Amirebrahimi M."/>
            <person name="Ng V."/>
            <person name="Lorenzo-Gutierrez D."/>
            <person name="Binder U."/>
            <person name="Yang J."/>
            <person name="Song Y."/>
            <person name="Canovas D."/>
            <person name="Navarro E."/>
            <person name="Freitag M."/>
            <person name="Gabaldon T."/>
            <person name="Grigoriev I.V."/>
            <person name="Corrochano L.M."/>
            <person name="Nicolas F.E."/>
            <person name="Garre V."/>
        </authorList>
    </citation>
    <scope>NUCLEOTIDE SEQUENCE [LARGE SCALE GENOMIC DNA]</scope>
    <source>
        <strain evidence="2 3">L51</strain>
    </source>
</reference>
<keyword evidence="1" id="KW-0472">Membrane</keyword>
<evidence type="ECO:0000313" key="3">
    <source>
        <dbReference type="Proteomes" id="UP001448207"/>
    </source>
</evidence>
<feature type="transmembrane region" description="Helical" evidence="1">
    <location>
        <begin position="43"/>
        <end position="63"/>
    </location>
</feature>
<feature type="transmembrane region" description="Helical" evidence="1">
    <location>
        <begin position="188"/>
        <end position="206"/>
    </location>
</feature>
<feature type="transmembrane region" description="Helical" evidence="1">
    <location>
        <begin position="212"/>
        <end position="230"/>
    </location>
</feature>
<feature type="transmembrane region" description="Helical" evidence="1">
    <location>
        <begin position="131"/>
        <end position="152"/>
    </location>
</feature>
<evidence type="ECO:0000313" key="2">
    <source>
        <dbReference type="EMBL" id="KAL0086440.1"/>
    </source>
</evidence>
<feature type="transmembrane region" description="Helical" evidence="1">
    <location>
        <begin position="75"/>
        <end position="93"/>
    </location>
</feature>